<dbReference type="EMBL" id="GGEC01070131">
    <property type="protein sequence ID" value="MBX50615.1"/>
    <property type="molecule type" value="Transcribed_RNA"/>
</dbReference>
<protein>
    <submittedName>
        <fullName evidence="1">Uncharacterized protein</fullName>
    </submittedName>
</protein>
<dbReference type="AlphaFoldDB" id="A0A2P2P794"/>
<evidence type="ECO:0000313" key="1">
    <source>
        <dbReference type="EMBL" id="MBX50615.1"/>
    </source>
</evidence>
<name>A0A2P2P794_RHIMU</name>
<accession>A0A2P2P794</accession>
<organism evidence="1">
    <name type="scientific">Rhizophora mucronata</name>
    <name type="common">Asiatic mangrove</name>
    <dbReference type="NCBI Taxonomy" id="61149"/>
    <lineage>
        <taxon>Eukaryota</taxon>
        <taxon>Viridiplantae</taxon>
        <taxon>Streptophyta</taxon>
        <taxon>Embryophyta</taxon>
        <taxon>Tracheophyta</taxon>
        <taxon>Spermatophyta</taxon>
        <taxon>Magnoliopsida</taxon>
        <taxon>eudicotyledons</taxon>
        <taxon>Gunneridae</taxon>
        <taxon>Pentapetalae</taxon>
        <taxon>rosids</taxon>
        <taxon>fabids</taxon>
        <taxon>Malpighiales</taxon>
        <taxon>Rhizophoraceae</taxon>
        <taxon>Rhizophora</taxon>
    </lineage>
</organism>
<sequence length="46" mass="5207">MNGMCNLLFAAAINKTLMFSFLQSLIFEVVAVFRTFLCTLKLSYPV</sequence>
<reference evidence="1" key="1">
    <citation type="submission" date="2018-02" db="EMBL/GenBank/DDBJ databases">
        <title>Rhizophora mucronata_Transcriptome.</title>
        <authorList>
            <person name="Meera S.P."/>
            <person name="Sreeshan A."/>
            <person name="Augustine A."/>
        </authorList>
    </citation>
    <scope>NUCLEOTIDE SEQUENCE</scope>
    <source>
        <tissue evidence="1">Leaf</tissue>
    </source>
</reference>
<proteinExistence type="predicted"/>